<feature type="chain" id="PRO_5008597625" description="Rhodanese domain-containing protein" evidence="1">
    <location>
        <begin position="27"/>
        <end position="57"/>
    </location>
</feature>
<evidence type="ECO:0000313" key="3">
    <source>
        <dbReference type="Proteomes" id="UP000092154"/>
    </source>
</evidence>
<keyword evidence="3" id="KW-1185">Reference proteome</keyword>
<dbReference type="EMBL" id="KV448409">
    <property type="protein sequence ID" value="OAX36549.1"/>
    <property type="molecule type" value="Genomic_DNA"/>
</dbReference>
<accession>A0A1B7MVB8</accession>
<keyword evidence="1" id="KW-0732">Signal</keyword>
<protein>
    <recommendedName>
        <fullName evidence="4">Rhodanese domain-containing protein</fullName>
    </recommendedName>
</protein>
<dbReference type="AlphaFoldDB" id="A0A1B7MVB8"/>
<gene>
    <name evidence="2" type="ORF">K503DRAFT_772423</name>
</gene>
<evidence type="ECO:0000313" key="2">
    <source>
        <dbReference type="EMBL" id="OAX36549.1"/>
    </source>
</evidence>
<name>A0A1B7MVB8_9AGAM</name>
<reference evidence="2 3" key="1">
    <citation type="submission" date="2016-06" db="EMBL/GenBank/DDBJ databases">
        <title>Comparative genomics of the ectomycorrhizal sister species Rhizopogon vinicolor and Rhizopogon vesiculosus (Basidiomycota: Boletales) reveals a divergence of the mating type B locus.</title>
        <authorList>
            <consortium name="DOE Joint Genome Institute"/>
            <person name="Mujic A.B."/>
            <person name="Kuo A."/>
            <person name="Tritt A."/>
            <person name="Lipzen A."/>
            <person name="Chen C."/>
            <person name="Johnson J."/>
            <person name="Sharma A."/>
            <person name="Barry K."/>
            <person name="Grigoriev I.V."/>
            <person name="Spatafora J.W."/>
        </authorList>
    </citation>
    <scope>NUCLEOTIDE SEQUENCE [LARGE SCALE GENOMIC DNA]</scope>
    <source>
        <strain evidence="2 3">AM-OR11-026</strain>
    </source>
</reference>
<sequence length="57" mass="6203">MMAPKLPSFPIFATLLLACLFLLASASPIIQLPRDNDIIVDVRDDSYADSCCQFGGK</sequence>
<proteinExistence type="predicted"/>
<evidence type="ECO:0008006" key="4">
    <source>
        <dbReference type="Google" id="ProtNLM"/>
    </source>
</evidence>
<dbReference type="InParanoid" id="A0A1B7MVB8"/>
<dbReference type="Proteomes" id="UP000092154">
    <property type="component" value="Unassembled WGS sequence"/>
</dbReference>
<organism evidence="2 3">
    <name type="scientific">Rhizopogon vinicolor AM-OR11-026</name>
    <dbReference type="NCBI Taxonomy" id="1314800"/>
    <lineage>
        <taxon>Eukaryota</taxon>
        <taxon>Fungi</taxon>
        <taxon>Dikarya</taxon>
        <taxon>Basidiomycota</taxon>
        <taxon>Agaricomycotina</taxon>
        <taxon>Agaricomycetes</taxon>
        <taxon>Agaricomycetidae</taxon>
        <taxon>Boletales</taxon>
        <taxon>Suillineae</taxon>
        <taxon>Rhizopogonaceae</taxon>
        <taxon>Rhizopogon</taxon>
    </lineage>
</organism>
<dbReference type="PROSITE" id="PS51257">
    <property type="entry name" value="PROKAR_LIPOPROTEIN"/>
    <property type="match status" value="1"/>
</dbReference>
<feature type="signal peptide" evidence="1">
    <location>
        <begin position="1"/>
        <end position="26"/>
    </location>
</feature>
<evidence type="ECO:0000256" key="1">
    <source>
        <dbReference type="SAM" id="SignalP"/>
    </source>
</evidence>